<feature type="transmembrane region" description="Helical" evidence="7">
    <location>
        <begin position="528"/>
        <end position="548"/>
    </location>
</feature>
<dbReference type="PROSITE" id="PS50850">
    <property type="entry name" value="MFS"/>
    <property type="match status" value="1"/>
</dbReference>
<evidence type="ECO:0000313" key="10">
    <source>
        <dbReference type="Proteomes" id="UP000077002"/>
    </source>
</evidence>
<dbReference type="Proteomes" id="UP000077002">
    <property type="component" value="Unassembled WGS sequence"/>
</dbReference>
<proteinExistence type="predicted"/>
<dbReference type="OrthoDB" id="4139357at2759"/>
<reference evidence="9 10" key="1">
    <citation type="submission" date="2016-03" db="EMBL/GenBank/DDBJ databases">
        <title>Draft genome sequence of the Fonsecaea monophora CBS 269.37.</title>
        <authorList>
            <person name="Bombassaro A."/>
            <person name="Vinicius W.A."/>
            <person name="De Hoog S."/>
            <person name="Sun J."/>
            <person name="Souza E.M."/>
            <person name="Raittz R.T."/>
            <person name="Costa F."/>
            <person name="Leao A.C."/>
            <person name="Tadra-Sfeir M.Z."/>
            <person name="Baura V."/>
            <person name="Balsanelli E."/>
            <person name="Pedrosa F.O."/>
            <person name="Moreno L.F."/>
            <person name="Steffens M.B."/>
            <person name="Xi L."/>
            <person name="Bocca A.L."/>
            <person name="Felipe M.S."/>
            <person name="Teixeira M."/>
            <person name="Telles Filho F.Q."/>
            <person name="Azevedo C.M."/>
            <person name="Gomes R."/>
            <person name="Vicente V.A."/>
        </authorList>
    </citation>
    <scope>NUCLEOTIDE SEQUENCE [LARGE SCALE GENOMIC DNA]</scope>
    <source>
        <strain evidence="9 10">CBS 269.37</strain>
    </source>
</reference>
<keyword evidence="4 7" id="KW-1133">Transmembrane helix</keyword>
<dbReference type="PANTHER" id="PTHR23511:SF5">
    <property type="entry name" value="MAJOR FACILITATOR-TYPE TRANSPORTER HXNZ-RELATED"/>
    <property type="match status" value="1"/>
</dbReference>
<evidence type="ECO:0000313" key="9">
    <source>
        <dbReference type="EMBL" id="OAG44638.1"/>
    </source>
</evidence>
<feature type="transmembrane region" description="Helical" evidence="7">
    <location>
        <begin position="208"/>
        <end position="230"/>
    </location>
</feature>
<feature type="transmembrane region" description="Helical" evidence="7">
    <location>
        <begin position="440"/>
        <end position="457"/>
    </location>
</feature>
<feature type="transmembrane region" description="Helical" evidence="7">
    <location>
        <begin position="250"/>
        <end position="272"/>
    </location>
</feature>
<feature type="transmembrane region" description="Helical" evidence="7">
    <location>
        <begin position="463"/>
        <end position="484"/>
    </location>
</feature>
<dbReference type="GO" id="GO:0022857">
    <property type="term" value="F:transmembrane transporter activity"/>
    <property type="evidence" value="ECO:0007669"/>
    <property type="project" value="InterPro"/>
</dbReference>
<feature type="region of interest" description="Disordered" evidence="6">
    <location>
        <begin position="1"/>
        <end position="22"/>
    </location>
</feature>
<dbReference type="EMBL" id="LVKK01000004">
    <property type="protein sequence ID" value="OAG44638.1"/>
    <property type="molecule type" value="Genomic_DNA"/>
</dbReference>
<keyword evidence="2" id="KW-0813">Transport</keyword>
<protein>
    <recommendedName>
        <fullName evidence="8">Major facilitator superfamily (MFS) profile domain-containing protein</fullName>
    </recommendedName>
</protein>
<evidence type="ECO:0000256" key="6">
    <source>
        <dbReference type="SAM" id="MobiDB-lite"/>
    </source>
</evidence>
<dbReference type="AlphaFoldDB" id="A0A177FK51"/>
<evidence type="ECO:0000259" key="8">
    <source>
        <dbReference type="PROSITE" id="PS50850"/>
    </source>
</evidence>
<dbReference type="RefSeq" id="XP_022516590.1">
    <property type="nucleotide sequence ID" value="XM_022651112.1"/>
</dbReference>
<dbReference type="SUPFAM" id="SSF103473">
    <property type="entry name" value="MFS general substrate transporter"/>
    <property type="match status" value="1"/>
</dbReference>
<dbReference type="Gene3D" id="1.20.1250.20">
    <property type="entry name" value="MFS general substrate transporter like domains"/>
    <property type="match status" value="1"/>
</dbReference>
<comment type="caution">
    <text evidence="9">The sequence shown here is derived from an EMBL/GenBank/DDBJ whole genome shotgun (WGS) entry which is preliminary data.</text>
</comment>
<feature type="transmembrane region" description="Helical" evidence="7">
    <location>
        <begin position="413"/>
        <end position="433"/>
    </location>
</feature>
<dbReference type="PANTHER" id="PTHR23511">
    <property type="entry name" value="SYNAPTIC VESICLE GLYCOPROTEIN 2"/>
    <property type="match status" value="1"/>
</dbReference>
<feature type="domain" description="Major facilitator superfamily (MFS) profile" evidence="8">
    <location>
        <begin position="82"/>
        <end position="551"/>
    </location>
</feature>
<evidence type="ECO:0000256" key="1">
    <source>
        <dbReference type="ARBA" id="ARBA00004141"/>
    </source>
</evidence>
<evidence type="ECO:0000256" key="7">
    <source>
        <dbReference type="SAM" id="Phobius"/>
    </source>
</evidence>
<evidence type="ECO:0000256" key="2">
    <source>
        <dbReference type="ARBA" id="ARBA00022448"/>
    </source>
</evidence>
<dbReference type="GO" id="GO:0016020">
    <property type="term" value="C:membrane"/>
    <property type="evidence" value="ECO:0007669"/>
    <property type="project" value="UniProtKB-SubCell"/>
</dbReference>
<comment type="subcellular location">
    <subcellularLocation>
        <location evidence="1">Membrane</location>
        <topology evidence="1">Multi-pass membrane protein</topology>
    </subcellularLocation>
</comment>
<dbReference type="Pfam" id="PF07690">
    <property type="entry name" value="MFS_1"/>
    <property type="match status" value="1"/>
</dbReference>
<evidence type="ECO:0000256" key="4">
    <source>
        <dbReference type="ARBA" id="ARBA00022989"/>
    </source>
</evidence>
<dbReference type="InterPro" id="IPR011701">
    <property type="entry name" value="MFS"/>
</dbReference>
<dbReference type="GeneID" id="34596308"/>
<feature type="transmembrane region" description="Helical" evidence="7">
    <location>
        <begin position="365"/>
        <end position="386"/>
    </location>
</feature>
<dbReference type="InterPro" id="IPR036259">
    <property type="entry name" value="MFS_trans_sf"/>
</dbReference>
<dbReference type="InterPro" id="IPR020846">
    <property type="entry name" value="MFS_dom"/>
</dbReference>
<evidence type="ECO:0000256" key="5">
    <source>
        <dbReference type="ARBA" id="ARBA00023136"/>
    </source>
</evidence>
<feature type="transmembrane region" description="Helical" evidence="7">
    <location>
        <begin position="116"/>
        <end position="138"/>
    </location>
</feature>
<evidence type="ECO:0000256" key="3">
    <source>
        <dbReference type="ARBA" id="ARBA00022692"/>
    </source>
</evidence>
<gene>
    <name evidence="9" type="ORF">AYO21_01128</name>
</gene>
<keyword evidence="3 7" id="KW-0812">Transmembrane</keyword>
<name>A0A177FK51_9EURO</name>
<accession>A0A177FK51</accession>
<feature type="transmembrane region" description="Helical" evidence="7">
    <location>
        <begin position="505"/>
        <end position="522"/>
    </location>
</feature>
<sequence length="556" mass="60194">MSDRSIRERSTEPGHLEEKVEASGHVDRVELSVEQKTTGHRDYHGIDTTHVQPGADAAYEAKIALVNEALIDIGMGPFQWKLFILTGFGWFVDNVWLQAITIVGPAIQREFAVKRIAFLTVAKYVGLTIGASTWPLAADFIGRRPAFNISLLCSSLSALVAAGSPNFVAMATLCAMIGVGAGGNHAVDSAIFLEYIPATHQHLLTVQSVFLATGIAVAALVSWPLVVNFTCPAGTPQSECGFHENIGWRYIYWTLGGFTLFLSFCRFMFGLYETPKYLLGRGKDEAAVKVIMKMAARDGKTTWLTLAHLQAVDARLEAAALLADDRDSQSGGAGLHATANKTTIQRFMAKWAPSKVRALFSTPRMALSTSMMIVLWTAIGMSYPLYNSFIPFYLERKGVAVGASSLDITYRNYTIQAVCGLPAAILGGFSVRLKNVGRKGTGAFACICTGLFLFLYTQASNSAAVLGFSCAISFFQFLMYGLLYSYTPELFPAPIRGTGNGLMMTFNRLAGVMAPLIAAYVGIETDTPIWLCASLLTLAGFVCLLLPYESRGRAAS</sequence>
<organism evidence="9 10">
    <name type="scientific">Fonsecaea monophora</name>
    <dbReference type="NCBI Taxonomy" id="254056"/>
    <lineage>
        <taxon>Eukaryota</taxon>
        <taxon>Fungi</taxon>
        <taxon>Dikarya</taxon>
        <taxon>Ascomycota</taxon>
        <taxon>Pezizomycotina</taxon>
        <taxon>Eurotiomycetes</taxon>
        <taxon>Chaetothyriomycetidae</taxon>
        <taxon>Chaetothyriales</taxon>
        <taxon>Herpotrichiellaceae</taxon>
        <taxon>Fonsecaea</taxon>
    </lineage>
</organism>
<feature type="transmembrane region" description="Helical" evidence="7">
    <location>
        <begin position="168"/>
        <end position="187"/>
    </location>
</feature>
<keyword evidence="10" id="KW-1185">Reference proteome</keyword>
<keyword evidence="5 7" id="KW-0472">Membrane</keyword>